<dbReference type="Proteomes" id="UP000184488">
    <property type="component" value="Unassembled WGS sequence"/>
</dbReference>
<dbReference type="Pfam" id="PF02563">
    <property type="entry name" value="Poly_export"/>
    <property type="match status" value="1"/>
</dbReference>
<keyword evidence="6" id="KW-1185">Reference proteome</keyword>
<keyword evidence="2" id="KW-1133">Transmembrane helix</keyword>
<evidence type="ECO:0000313" key="5">
    <source>
        <dbReference type="EMBL" id="SHJ00580.1"/>
    </source>
</evidence>
<keyword evidence="2" id="KW-0812">Transmembrane</keyword>
<name>A0A1M6FSG9_9FLAO</name>
<dbReference type="AlphaFoldDB" id="A0A1M6FSG9"/>
<dbReference type="STRING" id="415425.SAMN05444363_2317"/>
<dbReference type="PANTHER" id="PTHR33619:SF3">
    <property type="entry name" value="POLYSACCHARIDE EXPORT PROTEIN GFCE-RELATED"/>
    <property type="match status" value="1"/>
</dbReference>
<protein>
    <submittedName>
        <fullName evidence="5">Polysaccharide export outer membrane protein</fullName>
    </submittedName>
</protein>
<gene>
    <name evidence="5" type="ORF">SAMN05444363_2317</name>
</gene>
<dbReference type="GO" id="GO:0015159">
    <property type="term" value="F:polysaccharide transmembrane transporter activity"/>
    <property type="evidence" value="ECO:0007669"/>
    <property type="project" value="InterPro"/>
</dbReference>
<keyword evidence="1" id="KW-0732">Signal</keyword>
<evidence type="ECO:0000313" key="6">
    <source>
        <dbReference type="Proteomes" id="UP000184488"/>
    </source>
</evidence>
<dbReference type="PROSITE" id="PS51257">
    <property type="entry name" value="PROKAR_LIPOPROTEIN"/>
    <property type="match status" value="1"/>
</dbReference>
<reference evidence="6" key="1">
    <citation type="submission" date="2016-11" db="EMBL/GenBank/DDBJ databases">
        <authorList>
            <person name="Varghese N."/>
            <person name="Submissions S."/>
        </authorList>
    </citation>
    <scope>NUCLEOTIDE SEQUENCE [LARGE SCALE GENOMIC DNA]</scope>
    <source>
        <strain evidence="6">DSM 18829</strain>
    </source>
</reference>
<dbReference type="InterPro" id="IPR003715">
    <property type="entry name" value="Poly_export_N"/>
</dbReference>
<evidence type="ECO:0000259" key="3">
    <source>
        <dbReference type="Pfam" id="PF02563"/>
    </source>
</evidence>
<dbReference type="RefSeq" id="WP_073311608.1">
    <property type="nucleotide sequence ID" value="NZ_FQZI01000004.1"/>
</dbReference>
<dbReference type="Pfam" id="PF10531">
    <property type="entry name" value="SLBB"/>
    <property type="match status" value="1"/>
</dbReference>
<sequence>MIKLPKFVEIGLLLFALLLITSCSQQKKITYYQNVDQISTFNGSSFEPTIQPDDLLMIIVSAPDQEAAAPFNLTSENIPTPNGQAYTAARQQQLYLVDKNGLVDFPVLGQLQFGGLTKTEVIEQLKEKLLKYLKNPIVNIRIMNFKFTVQGEVTRPGSYPINSERVTLIEALSMAGDLTIYGKRNNIVVVRELNGKKSIGRVDITKADFINSPYYYLSQNDLIYVEPNNAKSSASTFNQNTGVWISIASLVSSAIFSIILINKN</sequence>
<dbReference type="PANTHER" id="PTHR33619">
    <property type="entry name" value="POLYSACCHARIDE EXPORT PROTEIN GFCE-RELATED"/>
    <property type="match status" value="1"/>
</dbReference>
<evidence type="ECO:0000256" key="1">
    <source>
        <dbReference type="ARBA" id="ARBA00022729"/>
    </source>
</evidence>
<proteinExistence type="predicted"/>
<dbReference type="OrthoDB" id="662756at2"/>
<feature type="domain" description="Polysaccharide export protein N-terminal" evidence="3">
    <location>
        <begin position="49"/>
        <end position="142"/>
    </location>
</feature>
<dbReference type="Gene3D" id="3.30.1950.10">
    <property type="entry name" value="wza like domain"/>
    <property type="match status" value="1"/>
</dbReference>
<organism evidence="5 6">
    <name type="scientific">Flavobacterium terrae</name>
    <dbReference type="NCBI Taxonomy" id="415425"/>
    <lineage>
        <taxon>Bacteria</taxon>
        <taxon>Pseudomonadati</taxon>
        <taxon>Bacteroidota</taxon>
        <taxon>Flavobacteriia</taxon>
        <taxon>Flavobacteriales</taxon>
        <taxon>Flavobacteriaceae</taxon>
        <taxon>Flavobacterium</taxon>
    </lineage>
</organism>
<dbReference type="InterPro" id="IPR019554">
    <property type="entry name" value="Soluble_ligand-bd"/>
</dbReference>
<keyword evidence="2" id="KW-0472">Membrane</keyword>
<evidence type="ECO:0000256" key="2">
    <source>
        <dbReference type="SAM" id="Phobius"/>
    </source>
</evidence>
<dbReference type="EMBL" id="FQZI01000004">
    <property type="protein sequence ID" value="SHJ00580.1"/>
    <property type="molecule type" value="Genomic_DNA"/>
</dbReference>
<dbReference type="Gene3D" id="3.10.560.10">
    <property type="entry name" value="Outer membrane lipoprotein wza domain like"/>
    <property type="match status" value="1"/>
</dbReference>
<feature type="domain" description="Soluble ligand binding" evidence="4">
    <location>
        <begin position="146"/>
        <end position="200"/>
    </location>
</feature>
<evidence type="ECO:0000259" key="4">
    <source>
        <dbReference type="Pfam" id="PF10531"/>
    </source>
</evidence>
<feature type="transmembrane region" description="Helical" evidence="2">
    <location>
        <begin position="242"/>
        <end position="261"/>
    </location>
</feature>
<accession>A0A1M6FSG9</accession>
<dbReference type="InterPro" id="IPR049712">
    <property type="entry name" value="Poly_export"/>
</dbReference>